<proteinExistence type="predicted"/>
<evidence type="ECO:0000259" key="2">
    <source>
        <dbReference type="PROSITE" id="PS51462"/>
    </source>
</evidence>
<feature type="compositionally biased region" description="Basic and acidic residues" evidence="1">
    <location>
        <begin position="224"/>
        <end position="237"/>
    </location>
</feature>
<dbReference type="InterPro" id="IPR015797">
    <property type="entry name" value="NUDIX_hydrolase-like_dom_sf"/>
</dbReference>
<dbReference type="GO" id="GO:0030145">
    <property type="term" value="F:manganese ion binding"/>
    <property type="evidence" value="ECO:0007669"/>
    <property type="project" value="InterPro"/>
</dbReference>
<dbReference type="InterPro" id="IPR036189">
    <property type="entry name" value="DCP2_BoxA_sf"/>
</dbReference>
<feature type="compositionally biased region" description="Pro residues" evidence="1">
    <location>
        <begin position="351"/>
        <end position="363"/>
    </location>
</feature>
<dbReference type="GO" id="GO:0003723">
    <property type="term" value="F:RNA binding"/>
    <property type="evidence" value="ECO:0007669"/>
    <property type="project" value="InterPro"/>
</dbReference>
<keyword evidence="3" id="KW-0378">Hydrolase</keyword>
<sequence>MEQLCTTLEEAFWDYKDLYAAENPDVFPAVTFKQFVELCRAEQPPFCNFRSSPRDMADWYLKYKRTLNSYGAILLDSTLKKAPTCVMVRGIGTSIWGFPKGKAKFVPKARQKEGPGEAEEAAGPALDMEKETAVECAIREVFEELGIDLTDRIDEKLLIEWNVGKRKAVFFIIPNVPRDTPFAPQLRNEIEEIAWKPVGMLAELNSHYKPLAEKLQQCIADYKPPKDEKDAAGRENGAEEADDDDDDEGRPGHAEGRDAYPGIAFKLRRIKEGCKRCPLCGMWFMPGRQLHMARHLKTCAEMELKQLEGEAPNAQPQQPQSQPQPPLVHQLPPPDQWAAGAPPTPHQQQLPPQPIYSPPPSMPMPVQQQHYGGPPPQQQLYVPQPMGPSPPATQPASALQALQQALQKAVGERMAQQQQQQQLPSPPQSAFSPSPPPSSFGAPPQQQQQIFLLPPLQPSPPPQYQPQQPEQPYHQQQQQQQPPPFYHPPPSPQYHQPQPPSQQQQPPPQFLPDQQLQQPQHQQQQFTSFFPQQQQQYAPPQQPPSGEVPHQQQHYGGPPLQQQQAGPMQPQPPPQTTQLGQTRSQILEGLQALLRGP</sequence>
<evidence type="ECO:0000256" key="1">
    <source>
        <dbReference type="SAM" id="MobiDB-lite"/>
    </source>
</evidence>
<keyword evidence="4" id="KW-1185">Reference proteome</keyword>
<dbReference type="KEGG" id="acan:ACA1_053270"/>
<gene>
    <name evidence="3" type="ORF">ACA1_053270</name>
</gene>
<dbReference type="Pfam" id="PF00293">
    <property type="entry name" value="NUDIX"/>
    <property type="match status" value="1"/>
</dbReference>
<dbReference type="OrthoDB" id="18996at2759"/>
<feature type="compositionally biased region" description="Low complexity" evidence="1">
    <location>
        <begin position="364"/>
        <end position="384"/>
    </location>
</feature>
<dbReference type="GeneID" id="14921471"/>
<dbReference type="Gene3D" id="3.90.79.10">
    <property type="entry name" value="Nucleoside Triphosphate Pyrophosphohydrolase"/>
    <property type="match status" value="1"/>
</dbReference>
<dbReference type="PANTHER" id="PTHR23114:SF17">
    <property type="entry name" value="M7GPPPN-MRNA HYDROLASE"/>
    <property type="match status" value="1"/>
</dbReference>
<feature type="compositionally biased region" description="Low complexity" evidence="1">
    <location>
        <begin position="465"/>
        <end position="480"/>
    </location>
</feature>
<dbReference type="PANTHER" id="PTHR23114">
    <property type="entry name" value="M7GPPPN-MRNA HYDROLASE"/>
    <property type="match status" value="1"/>
</dbReference>
<feature type="compositionally biased region" description="Pro residues" evidence="1">
    <location>
        <begin position="322"/>
        <end position="335"/>
    </location>
</feature>
<dbReference type="PROSITE" id="PS51462">
    <property type="entry name" value="NUDIX"/>
    <property type="match status" value="1"/>
</dbReference>
<feature type="compositionally biased region" description="Basic and acidic residues" evidence="1">
    <location>
        <begin position="249"/>
        <end position="258"/>
    </location>
</feature>
<feature type="compositionally biased region" description="Low complexity" evidence="1">
    <location>
        <begin position="439"/>
        <end position="454"/>
    </location>
</feature>
<dbReference type="InterPro" id="IPR000086">
    <property type="entry name" value="NUDIX_hydrolase_dom"/>
</dbReference>
<name>L8H547_ACACF</name>
<reference evidence="3 4" key="1">
    <citation type="journal article" date="2013" name="Genome Biol.">
        <title>Genome of Acanthamoeba castellanii highlights extensive lateral gene transfer and early evolution of tyrosine kinase signaling.</title>
        <authorList>
            <person name="Clarke M."/>
            <person name="Lohan A.J."/>
            <person name="Liu B."/>
            <person name="Lagkouvardos I."/>
            <person name="Roy S."/>
            <person name="Zafar N."/>
            <person name="Bertelli C."/>
            <person name="Schilde C."/>
            <person name="Kianianmomeni A."/>
            <person name="Burglin T.R."/>
            <person name="Frech C."/>
            <person name="Turcotte B."/>
            <person name="Kopec K.O."/>
            <person name="Synnott J.M."/>
            <person name="Choo C."/>
            <person name="Paponov I."/>
            <person name="Finkler A."/>
            <person name="Soon Heng Tan C."/>
            <person name="Hutchins A.P."/>
            <person name="Weinmeier T."/>
            <person name="Rattei T."/>
            <person name="Chu J.S."/>
            <person name="Gimenez G."/>
            <person name="Irimia M."/>
            <person name="Rigden D.J."/>
            <person name="Fitzpatrick D.A."/>
            <person name="Lorenzo-Morales J."/>
            <person name="Bateman A."/>
            <person name="Chiu C.H."/>
            <person name="Tang P."/>
            <person name="Hegemann P."/>
            <person name="Fromm H."/>
            <person name="Raoult D."/>
            <person name="Greub G."/>
            <person name="Miranda-Saavedra D."/>
            <person name="Chen N."/>
            <person name="Nash P."/>
            <person name="Ginger M.L."/>
            <person name="Horn M."/>
            <person name="Schaap P."/>
            <person name="Caler L."/>
            <person name="Loftus B."/>
        </authorList>
    </citation>
    <scope>NUCLEOTIDE SEQUENCE [LARGE SCALE GENOMIC DNA]</scope>
    <source>
        <strain evidence="3 4">Neff</strain>
    </source>
</reference>
<protein>
    <submittedName>
        <fullName evidence="3">Hydrolase, NUDIX domain containing protein</fullName>
    </submittedName>
</protein>
<feature type="compositionally biased region" description="Low complexity" evidence="1">
    <location>
        <begin position="511"/>
        <end position="539"/>
    </location>
</feature>
<feature type="compositionally biased region" description="Pro residues" evidence="1">
    <location>
        <begin position="481"/>
        <end position="510"/>
    </location>
</feature>
<dbReference type="GO" id="GO:0016787">
    <property type="term" value="F:hydrolase activity"/>
    <property type="evidence" value="ECO:0007669"/>
    <property type="project" value="UniProtKB-KW"/>
</dbReference>
<dbReference type="GO" id="GO:0000932">
    <property type="term" value="C:P-body"/>
    <property type="evidence" value="ECO:0007669"/>
    <property type="project" value="TreeGrafter"/>
</dbReference>
<feature type="region of interest" description="Disordered" evidence="1">
    <location>
        <begin position="224"/>
        <end position="258"/>
    </location>
</feature>
<dbReference type="AlphaFoldDB" id="L8H547"/>
<dbReference type="Gene3D" id="1.10.10.1050">
    <property type="entry name" value="Dcp2, box A domain"/>
    <property type="match status" value="1"/>
</dbReference>
<feature type="compositionally biased region" description="Low complexity" evidence="1">
    <location>
        <begin position="415"/>
        <end position="432"/>
    </location>
</feature>
<dbReference type="RefSeq" id="XP_004344007.1">
    <property type="nucleotide sequence ID" value="XM_004343957.1"/>
</dbReference>
<feature type="compositionally biased region" description="Low complexity" evidence="1">
    <location>
        <begin position="394"/>
        <end position="407"/>
    </location>
</feature>
<dbReference type="GO" id="GO:0000290">
    <property type="term" value="P:deadenylation-dependent decapping of nuclear-transcribed mRNA"/>
    <property type="evidence" value="ECO:0007669"/>
    <property type="project" value="TreeGrafter"/>
</dbReference>
<accession>L8H547</accession>
<feature type="region of interest" description="Disordered" evidence="1">
    <location>
        <begin position="310"/>
        <end position="583"/>
    </location>
</feature>
<dbReference type="SUPFAM" id="SSF140586">
    <property type="entry name" value="Dcp2 domain-like"/>
    <property type="match status" value="1"/>
</dbReference>
<feature type="compositionally biased region" description="Pro residues" evidence="1">
    <location>
        <begin position="455"/>
        <end position="464"/>
    </location>
</feature>
<feature type="compositionally biased region" description="Low complexity" evidence="1">
    <location>
        <begin position="556"/>
        <end position="568"/>
    </location>
</feature>
<evidence type="ECO:0000313" key="3">
    <source>
        <dbReference type="EMBL" id="ELR20604.1"/>
    </source>
</evidence>
<feature type="compositionally biased region" description="Acidic residues" evidence="1">
    <location>
        <begin position="238"/>
        <end position="248"/>
    </location>
</feature>
<dbReference type="SUPFAM" id="SSF55811">
    <property type="entry name" value="Nudix"/>
    <property type="match status" value="1"/>
</dbReference>
<evidence type="ECO:0000313" key="4">
    <source>
        <dbReference type="Proteomes" id="UP000011083"/>
    </source>
</evidence>
<feature type="domain" description="Nudix hydrolase" evidence="2">
    <location>
        <begin position="64"/>
        <end position="218"/>
    </location>
</feature>
<dbReference type="Proteomes" id="UP000011083">
    <property type="component" value="Unassembled WGS sequence"/>
</dbReference>
<dbReference type="VEuPathDB" id="AmoebaDB:ACA1_053270"/>
<dbReference type="STRING" id="1257118.L8H547"/>
<organism evidence="3 4">
    <name type="scientific">Acanthamoeba castellanii (strain ATCC 30010 / Neff)</name>
    <dbReference type="NCBI Taxonomy" id="1257118"/>
    <lineage>
        <taxon>Eukaryota</taxon>
        <taxon>Amoebozoa</taxon>
        <taxon>Discosea</taxon>
        <taxon>Longamoebia</taxon>
        <taxon>Centramoebida</taxon>
        <taxon>Acanthamoebidae</taxon>
        <taxon>Acanthamoeba</taxon>
    </lineage>
</organism>
<dbReference type="EMBL" id="KB007909">
    <property type="protein sequence ID" value="ELR20604.1"/>
    <property type="molecule type" value="Genomic_DNA"/>
</dbReference>